<dbReference type="NCBIfam" id="TIGR01976">
    <property type="entry name" value="am_tr_V_VC1184"/>
    <property type="match status" value="1"/>
</dbReference>
<dbReference type="InterPro" id="IPR015422">
    <property type="entry name" value="PyrdxlP-dep_Trfase_small"/>
</dbReference>
<dbReference type="Gene3D" id="3.90.1150.10">
    <property type="entry name" value="Aspartate Aminotransferase, domain 1"/>
    <property type="match status" value="1"/>
</dbReference>
<dbReference type="Proteomes" id="UP000251647">
    <property type="component" value="Unassembled WGS sequence"/>
</dbReference>
<dbReference type="Gene3D" id="3.40.640.10">
    <property type="entry name" value="Type I PLP-dependent aspartate aminotransferase-like (Major domain)"/>
    <property type="match status" value="1"/>
</dbReference>
<accession>A0A2T3QB67</accession>
<dbReference type="GO" id="GO:0031071">
    <property type="term" value="F:cysteine desulfurase activity"/>
    <property type="evidence" value="ECO:0007669"/>
    <property type="project" value="UniProtKB-EC"/>
</dbReference>
<dbReference type="EMBL" id="UATL01000005">
    <property type="protein sequence ID" value="SPY44423.1"/>
    <property type="molecule type" value="Genomic_DNA"/>
</dbReference>
<dbReference type="EC" id="2.8.1.7" evidence="3"/>
<dbReference type="InterPro" id="IPR011340">
    <property type="entry name" value="Cys_dSase-rel"/>
</dbReference>
<dbReference type="InterPro" id="IPR000192">
    <property type="entry name" value="Aminotrans_V_dom"/>
</dbReference>
<name>A0A2T3QB67_PHODM</name>
<dbReference type="InterPro" id="IPR015421">
    <property type="entry name" value="PyrdxlP-dep_Trfase_major"/>
</dbReference>
<dbReference type="AlphaFoldDB" id="A0A2T3QB67"/>
<reference evidence="3 4" key="1">
    <citation type="submission" date="2018-06" db="EMBL/GenBank/DDBJ databases">
        <authorList>
            <consortium name="Pathogen Informatics"/>
            <person name="Doyle S."/>
        </authorList>
    </citation>
    <scope>NUCLEOTIDE SEQUENCE [LARGE SCALE GENOMIC DNA]</scope>
    <source>
        <strain evidence="3 4">NCTC11647</strain>
    </source>
</reference>
<evidence type="ECO:0000313" key="3">
    <source>
        <dbReference type="EMBL" id="SPY44423.1"/>
    </source>
</evidence>
<gene>
    <name evidence="3" type="primary">sufS_2</name>
    <name evidence="3" type="ORF">NCTC11647_03367</name>
</gene>
<dbReference type="PANTHER" id="PTHR43586">
    <property type="entry name" value="CYSTEINE DESULFURASE"/>
    <property type="match status" value="1"/>
</dbReference>
<dbReference type="SUPFAM" id="SSF53383">
    <property type="entry name" value="PLP-dependent transferases"/>
    <property type="match status" value="1"/>
</dbReference>
<dbReference type="OrthoDB" id="7592443at2"/>
<keyword evidence="3" id="KW-0808">Transferase</keyword>
<evidence type="ECO:0000313" key="4">
    <source>
        <dbReference type="Proteomes" id="UP000251647"/>
    </source>
</evidence>
<feature type="domain" description="Aminotransferase class V" evidence="2">
    <location>
        <begin position="31"/>
        <end position="403"/>
    </location>
</feature>
<proteinExistence type="predicted"/>
<dbReference type="Pfam" id="PF00266">
    <property type="entry name" value="Aminotran_5"/>
    <property type="match status" value="1"/>
</dbReference>
<dbReference type="InterPro" id="IPR015424">
    <property type="entry name" value="PyrdxlP-dep_Trfase"/>
</dbReference>
<evidence type="ECO:0000259" key="2">
    <source>
        <dbReference type="Pfam" id="PF00266"/>
    </source>
</evidence>
<evidence type="ECO:0000256" key="1">
    <source>
        <dbReference type="ARBA" id="ARBA00022898"/>
    </source>
</evidence>
<sequence>MSSYLPLNHHNIDHTRRQFPALTHGEQTRLFFDGPGGSQQPESVINAYRNFFINGNSNLGGRFATSTQTHQIVDETREKVATLIGASSGKEIIFGANMTSLTFSLSRAISQDWQAGDEIILTDIDHAANRSPWVLAAKEKGVTVHYLPIQDDRCHLDFSSFMSLLSPKTKLLALSAASNLTGTYTDLAPFIELAKANGTLTYIDAVHYLPHQQIDVTQLDADFVAGSAYKFFGPHLGFVYGREEQLENYQPFKVAPATNNIPNCWETGTLNFEAITALSATIDYLASLGTGSNLTEQITSAYRNIYQYEQELSQYFLATLNQFPELTLIGETDKDKRTPTFALSFQHHDPNDIAAMLGKHHIFTWSGHLYAERLTASLNLDTKGGVLRVGMMHYNTKQEIDTFFRVFARCLKQ</sequence>
<dbReference type="RefSeq" id="WP_005304123.1">
    <property type="nucleotide sequence ID" value="NZ_PYOG01000031.1"/>
</dbReference>
<protein>
    <submittedName>
        <fullName evidence="3">Cysteine desulfurase</fullName>
        <ecNumber evidence="3">2.8.1.7</ecNumber>
    </submittedName>
</protein>
<dbReference type="PANTHER" id="PTHR43586:SF21">
    <property type="entry name" value="PYRIDOXAL PHOSPHATE (PLP)-DEPENDENT ASPARTATE AMINOTRANSFERASE SUPERFAMILY"/>
    <property type="match status" value="1"/>
</dbReference>
<organism evidence="3 4">
    <name type="scientific">Photobacterium damselae</name>
    <dbReference type="NCBI Taxonomy" id="38293"/>
    <lineage>
        <taxon>Bacteria</taxon>
        <taxon>Pseudomonadati</taxon>
        <taxon>Pseudomonadota</taxon>
        <taxon>Gammaproteobacteria</taxon>
        <taxon>Vibrionales</taxon>
        <taxon>Vibrionaceae</taxon>
        <taxon>Photobacterium</taxon>
    </lineage>
</organism>
<keyword evidence="1" id="KW-0663">Pyridoxal phosphate</keyword>